<feature type="transmembrane region" description="Helical" evidence="1">
    <location>
        <begin position="41"/>
        <end position="60"/>
    </location>
</feature>
<accession>A0A161WB52</accession>
<evidence type="ECO:0000313" key="3">
    <source>
        <dbReference type="Proteomes" id="UP000076584"/>
    </source>
</evidence>
<reference evidence="2 3" key="1">
    <citation type="submission" date="2015-06" db="EMBL/GenBank/DDBJ databases">
        <title>Survival trade-offs in plant roots during colonization by closely related pathogenic and mutualistic fungi.</title>
        <authorList>
            <person name="Hacquard S."/>
            <person name="Kracher B."/>
            <person name="Hiruma K."/>
            <person name="Weinman A."/>
            <person name="Muench P."/>
            <person name="Garrido Oter R."/>
            <person name="Ver Loren van Themaat E."/>
            <person name="Dallerey J.-F."/>
            <person name="Damm U."/>
            <person name="Henrissat B."/>
            <person name="Lespinet O."/>
            <person name="Thon M."/>
            <person name="Kemen E."/>
            <person name="McHardy A.C."/>
            <person name="Schulze-Lefert P."/>
            <person name="O'Connell R.J."/>
        </authorList>
    </citation>
    <scope>NUCLEOTIDE SEQUENCE [LARGE SCALE GENOMIC DNA]</scope>
    <source>
        <strain evidence="2 3">MAFF 238704</strain>
    </source>
</reference>
<protein>
    <submittedName>
        <fullName evidence="2">Uncharacterized protein</fullName>
    </submittedName>
</protein>
<comment type="caution">
    <text evidence="2">The sequence shown here is derived from an EMBL/GenBank/DDBJ whole genome shotgun (WGS) entry which is preliminary data.</text>
</comment>
<keyword evidence="1" id="KW-0472">Membrane</keyword>
<evidence type="ECO:0000313" key="2">
    <source>
        <dbReference type="EMBL" id="KZL81368.1"/>
    </source>
</evidence>
<keyword evidence="1" id="KW-1133">Transmembrane helix</keyword>
<sequence length="136" mass="14328">MSMGKVDPEKSGMTLTMLSLIVGSLAAQSPATDEGFKDVFVPLAAIAFIVSMVGFIIMAYDMWPRSGHARVLGGTMGFILPSALVVATPCWPVGIEGDVRRIASALGGFHLGFVLEAVTGCVGRMLKVLEGTREEP</sequence>
<keyword evidence="1" id="KW-0812">Transmembrane</keyword>
<feature type="transmembrane region" description="Helical" evidence="1">
    <location>
        <begin position="72"/>
        <end position="95"/>
    </location>
</feature>
<gene>
    <name evidence="2" type="ORF">CI238_00402</name>
</gene>
<evidence type="ECO:0000256" key="1">
    <source>
        <dbReference type="SAM" id="Phobius"/>
    </source>
</evidence>
<dbReference type="Proteomes" id="UP000076584">
    <property type="component" value="Unassembled WGS sequence"/>
</dbReference>
<dbReference type="EMBL" id="LFIW01001670">
    <property type="protein sequence ID" value="KZL81368.1"/>
    <property type="molecule type" value="Genomic_DNA"/>
</dbReference>
<proteinExistence type="predicted"/>
<keyword evidence="3" id="KW-1185">Reference proteome</keyword>
<organism evidence="2 3">
    <name type="scientific">Colletotrichum incanum</name>
    <name type="common">Soybean anthracnose fungus</name>
    <dbReference type="NCBI Taxonomy" id="1573173"/>
    <lineage>
        <taxon>Eukaryota</taxon>
        <taxon>Fungi</taxon>
        <taxon>Dikarya</taxon>
        <taxon>Ascomycota</taxon>
        <taxon>Pezizomycotina</taxon>
        <taxon>Sordariomycetes</taxon>
        <taxon>Hypocreomycetidae</taxon>
        <taxon>Glomerellales</taxon>
        <taxon>Glomerellaceae</taxon>
        <taxon>Colletotrichum</taxon>
        <taxon>Colletotrichum spaethianum species complex</taxon>
    </lineage>
</organism>
<name>A0A161WB52_COLIC</name>
<dbReference type="AlphaFoldDB" id="A0A161WB52"/>